<protein>
    <submittedName>
        <fullName evidence="1">Uncharacterized protein</fullName>
    </submittedName>
</protein>
<gene>
    <name evidence="1" type="ORF">C5F47_06020</name>
</gene>
<evidence type="ECO:0000313" key="2">
    <source>
        <dbReference type="Proteomes" id="UP000509771"/>
    </source>
</evidence>
<dbReference type="Proteomes" id="UP000509771">
    <property type="component" value="Chromosome"/>
</dbReference>
<dbReference type="KEGG" id="ncl:C5F47_06020"/>
<keyword evidence="2" id="KW-1185">Reference proteome</keyword>
<accession>A0A7D5QXR7</accession>
<proteinExistence type="predicted"/>
<dbReference type="GeneID" id="56059583"/>
<name>A0A7D5QXR7_9ARCH</name>
<dbReference type="AlphaFoldDB" id="A0A7D5QXR7"/>
<reference evidence="1 2" key="1">
    <citation type="submission" date="2018-02" db="EMBL/GenBank/DDBJ databases">
        <title>Complete genome of Nitrosopumilus cobalaminigenes HCA1.</title>
        <authorList>
            <person name="Qin W."/>
            <person name="Zheng Y."/>
            <person name="Stahl D.A."/>
        </authorList>
    </citation>
    <scope>NUCLEOTIDE SEQUENCE [LARGE SCALE GENOMIC DNA]</scope>
    <source>
        <strain evidence="1 2">HCA1</strain>
    </source>
</reference>
<organism evidence="1 2">
    <name type="scientific">Nitrosopumilus cobalaminigenes</name>
    <dbReference type="NCBI Taxonomy" id="1470066"/>
    <lineage>
        <taxon>Archaea</taxon>
        <taxon>Nitrososphaerota</taxon>
        <taxon>Nitrososphaeria</taxon>
        <taxon>Nitrosopumilales</taxon>
        <taxon>Nitrosopumilaceae</taxon>
        <taxon>Nitrosopumilus</taxon>
    </lineage>
</organism>
<dbReference type="RefSeq" id="WP_179360239.1">
    <property type="nucleotide sequence ID" value="NZ_CP026993.1"/>
</dbReference>
<dbReference type="EMBL" id="CP026993">
    <property type="protein sequence ID" value="QLH03136.1"/>
    <property type="molecule type" value="Genomic_DNA"/>
</dbReference>
<sequence length="474" mass="55075">MSKYNFYFNLGRSTYNARINGFVNPDGYLLSVHRYTPQRIKFCLELGLEFDELIFADNGFFKHINLLKKEFNNLSTPLLKQITDIERSLDHSIYPNEVPTELREKYRILINNIKNKLSSIEKEIIPENTVSEQNKINPKRLICREDILLASLIGLSIEPEYVKKYSSFYTYRNKRSARFYNNTISKKYGKYFGKPYGVISAVDYDSAFNAGKEMAKNNVRNLALGVGASMADNNWTDYYIKQKKIVELPRKVPRRSLRTPLIVKGICDGYYSWNKKYPSKFHFLGLGSQIMILICSLIMHKTREVSFDATSPIKDGFMGLIYFNKPAEKKVSARTLSLMFCKNPDSEWGCNCKYCKHYLPNYPFDYEQAVEWYEQNDRPKKILAKHLKGNIGLPESLPMFSEPDKGQRRTDIRDWRMGHNHIMIKNLVKEIEKNDKEMNLKTFTKNKVIEYADSTTAPHAYGASLGYSIAIGQF</sequence>
<evidence type="ECO:0000313" key="1">
    <source>
        <dbReference type="EMBL" id="QLH03136.1"/>
    </source>
</evidence>